<sequence>MDTTVESPWPGNFSIDRKRLINSLVRGRELTTQLQTILCNRLGHEDGSLSTEDLFPRILRSFTEAISALKSADSGEVCQNPSSTHVSSPSCDGPRTEDSGESRKSPAVKDRRGDYKRRKVSETWTKITPTPIDDGRAWRKYGQKVILNCKYPRNYYRCTHKNDQGCAATKQVQQIEDDPPKYRTIYKGQHTCKDISKPPQFIMDSTHTDSSSFVLSFQSDSDAPITNQQQLQEHHPFFSSSFPPIIKQECQEEIPNHEMEELTHNQQSSSQCFLPSVPTSALPSTPGSDHGDVISGVYSCSTSSHSLDMSFVGDFDDVFHFDDDDFFPV</sequence>
<dbReference type="Pfam" id="PF03106">
    <property type="entry name" value="WRKY"/>
    <property type="match status" value="1"/>
</dbReference>
<dbReference type="GO" id="GO:0003700">
    <property type="term" value="F:DNA-binding transcription factor activity"/>
    <property type="evidence" value="ECO:0007669"/>
    <property type="project" value="InterPro"/>
</dbReference>
<evidence type="ECO:0000256" key="5">
    <source>
        <dbReference type="ARBA" id="ARBA00023242"/>
    </source>
</evidence>
<dbReference type="InterPro" id="IPR044810">
    <property type="entry name" value="WRKY_plant"/>
</dbReference>
<dbReference type="PROSITE" id="PS50811">
    <property type="entry name" value="WRKY"/>
    <property type="match status" value="1"/>
</dbReference>
<feature type="compositionally biased region" description="Basic and acidic residues" evidence="6">
    <location>
        <begin position="94"/>
        <end position="113"/>
    </location>
</feature>
<dbReference type="GO" id="GO:0005634">
    <property type="term" value="C:nucleus"/>
    <property type="evidence" value="ECO:0007669"/>
    <property type="project" value="UniProtKB-SubCell"/>
</dbReference>
<evidence type="ECO:0000256" key="6">
    <source>
        <dbReference type="SAM" id="MobiDB-lite"/>
    </source>
</evidence>
<dbReference type="AlphaFoldDB" id="A0A977LLP4"/>
<dbReference type="InterPro" id="IPR036576">
    <property type="entry name" value="WRKY_dom_sf"/>
</dbReference>
<evidence type="ECO:0000313" key="8">
    <source>
        <dbReference type="EMBL" id="UXG57925.1"/>
    </source>
</evidence>
<dbReference type="InterPro" id="IPR003657">
    <property type="entry name" value="WRKY_dom"/>
</dbReference>
<dbReference type="PANTHER" id="PTHR31282">
    <property type="entry name" value="WRKY TRANSCRIPTION FACTOR 21-RELATED"/>
    <property type="match status" value="1"/>
</dbReference>
<feature type="compositionally biased region" description="Polar residues" evidence="6">
    <location>
        <begin position="264"/>
        <end position="287"/>
    </location>
</feature>
<evidence type="ECO:0000256" key="1">
    <source>
        <dbReference type="ARBA" id="ARBA00004123"/>
    </source>
</evidence>
<keyword evidence="3" id="KW-0238">DNA-binding</keyword>
<feature type="region of interest" description="Disordered" evidence="6">
    <location>
        <begin position="74"/>
        <end position="118"/>
    </location>
</feature>
<name>A0A977LLP4_NELNU</name>
<dbReference type="Gene3D" id="2.20.25.80">
    <property type="entry name" value="WRKY domain"/>
    <property type="match status" value="1"/>
</dbReference>
<reference evidence="8" key="2">
    <citation type="journal article" date="2022" name="Front. Plant Sci.">
        <title>Jasmonate-Responsive Transcription Factors NnWRKY70a and NnWRKY70b Positively Regulate Benzylisoquinoline Alkaloid Biosynthesis in Lotus (Nelumbo nucifera).</title>
        <authorList>
            <person name="Li J."/>
            <person name="Li Y."/>
            <person name="Dang M."/>
            <person name="Li S."/>
            <person name="Chen S."/>
            <person name="Liu R."/>
            <person name="Zhang Z."/>
            <person name="Li G."/>
            <person name="Zhang M."/>
            <person name="Yang D."/>
            <person name="Yang M."/>
            <person name="Liu Y."/>
            <person name="Tian D."/>
            <person name="Deng X."/>
        </authorList>
    </citation>
    <scope>NUCLEOTIDE SEQUENCE</scope>
</reference>
<keyword evidence="2" id="KW-0805">Transcription regulation</keyword>
<protein>
    <submittedName>
        <fullName evidence="8">WRKY70b</fullName>
    </submittedName>
</protein>
<reference evidence="8" key="1">
    <citation type="submission" date="2021-11" db="EMBL/GenBank/DDBJ databases">
        <authorList>
            <person name="Yang Y."/>
            <person name="Huang Y."/>
            <person name="Chen J."/>
            <person name="Li J."/>
            <person name="Deng M."/>
        </authorList>
    </citation>
    <scope>NUCLEOTIDE SEQUENCE</scope>
</reference>
<feature type="region of interest" description="Disordered" evidence="6">
    <location>
        <begin position="261"/>
        <end position="288"/>
    </location>
</feature>
<feature type="domain" description="WRKY" evidence="7">
    <location>
        <begin position="132"/>
        <end position="190"/>
    </location>
</feature>
<organism evidence="8">
    <name type="scientific">Nelumbo nucifera</name>
    <name type="common">Sacred lotus</name>
    <dbReference type="NCBI Taxonomy" id="4432"/>
    <lineage>
        <taxon>Eukaryota</taxon>
        <taxon>Viridiplantae</taxon>
        <taxon>Streptophyta</taxon>
        <taxon>Embryophyta</taxon>
        <taxon>Tracheophyta</taxon>
        <taxon>Spermatophyta</taxon>
        <taxon>Magnoliopsida</taxon>
        <taxon>Proteales</taxon>
        <taxon>Nelumbonaceae</taxon>
        <taxon>Nelumbo</taxon>
    </lineage>
</organism>
<evidence type="ECO:0000256" key="2">
    <source>
        <dbReference type="ARBA" id="ARBA00023015"/>
    </source>
</evidence>
<comment type="subcellular location">
    <subcellularLocation>
        <location evidence="1">Nucleus</location>
    </subcellularLocation>
</comment>
<keyword evidence="4" id="KW-0804">Transcription</keyword>
<keyword evidence="5" id="KW-0539">Nucleus</keyword>
<accession>A0A977LLP4</accession>
<dbReference type="EMBL" id="OL469001">
    <property type="protein sequence ID" value="UXG57925.1"/>
    <property type="molecule type" value="mRNA"/>
</dbReference>
<feature type="compositionally biased region" description="Polar residues" evidence="6">
    <location>
        <begin position="77"/>
        <end position="90"/>
    </location>
</feature>
<dbReference type="SMART" id="SM00774">
    <property type="entry name" value="WRKY"/>
    <property type="match status" value="1"/>
</dbReference>
<proteinExistence type="evidence at transcript level"/>
<evidence type="ECO:0000256" key="3">
    <source>
        <dbReference type="ARBA" id="ARBA00023125"/>
    </source>
</evidence>
<evidence type="ECO:0000256" key="4">
    <source>
        <dbReference type="ARBA" id="ARBA00023163"/>
    </source>
</evidence>
<dbReference type="SUPFAM" id="SSF118290">
    <property type="entry name" value="WRKY DNA-binding domain"/>
    <property type="match status" value="1"/>
</dbReference>
<dbReference type="GO" id="GO:0043565">
    <property type="term" value="F:sequence-specific DNA binding"/>
    <property type="evidence" value="ECO:0007669"/>
    <property type="project" value="InterPro"/>
</dbReference>
<evidence type="ECO:0000259" key="7">
    <source>
        <dbReference type="PROSITE" id="PS50811"/>
    </source>
</evidence>
<gene>
    <name evidence="8" type="primary">WRKY70b</name>
</gene>